<evidence type="ECO:0008006" key="3">
    <source>
        <dbReference type="Google" id="ProtNLM"/>
    </source>
</evidence>
<evidence type="ECO:0000313" key="1">
    <source>
        <dbReference type="EMBL" id="SEV81598.1"/>
    </source>
</evidence>
<proteinExistence type="predicted"/>
<accession>A0A1I0LZS1</accession>
<dbReference type="STRING" id="99656.SAMN05421659_10127"/>
<protein>
    <recommendedName>
        <fullName evidence="3">Phage replication protein O</fullName>
    </recommendedName>
</protein>
<reference evidence="1 2" key="1">
    <citation type="submission" date="2016-10" db="EMBL/GenBank/DDBJ databases">
        <authorList>
            <person name="de Groot N.N."/>
        </authorList>
    </citation>
    <scope>NUCLEOTIDE SEQUENCE [LARGE SCALE GENOMIC DNA]</scope>
    <source>
        <strain evidence="1 2">DSM 9179</strain>
    </source>
</reference>
<organism evidence="1 2">
    <name type="scientific">[Clostridium] fimetarium</name>
    <dbReference type="NCBI Taxonomy" id="99656"/>
    <lineage>
        <taxon>Bacteria</taxon>
        <taxon>Bacillati</taxon>
        <taxon>Bacillota</taxon>
        <taxon>Clostridia</taxon>
        <taxon>Lachnospirales</taxon>
        <taxon>Lachnospiraceae</taxon>
    </lineage>
</organism>
<dbReference type="RefSeq" id="WP_092449346.1">
    <property type="nucleotide sequence ID" value="NZ_FOJI01000001.1"/>
</dbReference>
<sequence>MEGWVKLHRQLLDKPIWKCSTPEQKVILITLLMMVSHKPNEWNWNGEKYTIKPGQCITSLKSITENSGLGISIKNVRTAIDKFEKYEFLANKSTNKNRLITILNWELYQVKENESANKSASNRQATGNYQECKNEKKIDIAHFDTFWNAYPRKISKGTARKAFEKLKVTEELLKIMLRVLESQSKQWKDKQFIPYPATWLNSRRWEDEDDNATDHELTVTNDGTFKF</sequence>
<keyword evidence="2" id="KW-1185">Reference proteome</keyword>
<dbReference type="Proteomes" id="UP000199701">
    <property type="component" value="Unassembled WGS sequence"/>
</dbReference>
<dbReference type="EMBL" id="FOJI01000001">
    <property type="protein sequence ID" value="SEV81598.1"/>
    <property type="molecule type" value="Genomic_DNA"/>
</dbReference>
<gene>
    <name evidence="1" type="ORF">SAMN05421659_10127</name>
</gene>
<name>A0A1I0LZS1_9FIRM</name>
<dbReference type="AlphaFoldDB" id="A0A1I0LZS1"/>
<dbReference type="OrthoDB" id="1821976at2"/>
<evidence type="ECO:0000313" key="2">
    <source>
        <dbReference type="Proteomes" id="UP000199701"/>
    </source>
</evidence>